<keyword evidence="4" id="KW-1185">Reference proteome</keyword>
<dbReference type="SUPFAM" id="SSF53474">
    <property type="entry name" value="alpha/beta-Hydrolases"/>
    <property type="match status" value="1"/>
</dbReference>
<proteinExistence type="predicted"/>
<feature type="chain" id="PRO_5045568990" evidence="1">
    <location>
        <begin position="30"/>
        <end position="74"/>
    </location>
</feature>
<dbReference type="Pfam" id="PF00135">
    <property type="entry name" value="COesterase"/>
    <property type="match status" value="1"/>
</dbReference>
<evidence type="ECO:0000313" key="3">
    <source>
        <dbReference type="EMBL" id="MCJ2184788.1"/>
    </source>
</evidence>
<feature type="signal peptide" evidence="1">
    <location>
        <begin position="1"/>
        <end position="29"/>
    </location>
</feature>
<evidence type="ECO:0000259" key="2">
    <source>
        <dbReference type="Pfam" id="PF00135"/>
    </source>
</evidence>
<dbReference type="Proteomes" id="UP001162881">
    <property type="component" value="Unassembled WGS sequence"/>
</dbReference>
<dbReference type="InterPro" id="IPR002018">
    <property type="entry name" value="CarbesteraseB"/>
</dbReference>
<evidence type="ECO:0000313" key="4">
    <source>
        <dbReference type="Proteomes" id="UP001162881"/>
    </source>
</evidence>
<dbReference type="InterPro" id="IPR029058">
    <property type="entry name" value="AB_hydrolase_fold"/>
</dbReference>
<evidence type="ECO:0000256" key="1">
    <source>
        <dbReference type="SAM" id="SignalP"/>
    </source>
</evidence>
<organism evidence="3 4">
    <name type="scientific">Novosphingobium organovorum</name>
    <dbReference type="NCBI Taxonomy" id="2930092"/>
    <lineage>
        <taxon>Bacteria</taxon>
        <taxon>Pseudomonadati</taxon>
        <taxon>Pseudomonadota</taxon>
        <taxon>Alphaproteobacteria</taxon>
        <taxon>Sphingomonadales</taxon>
        <taxon>Sphingomonadaceae</taxon>
        <taxon>Novosphingobium</taxon>
    </lineage>
</organism>
<comment type="caution">
    <text evidence="3">The sequence shown here is derived from an EMBL/GenBank/DDBJ whole genome shotgun (WGS) entry which is preliminary data.</text>
</comment>
<accession>A0ABT0BIW2</accession>
<gene>
    <name evidence="3" type="ORF">MTR62_19140</name>
</gene>
<dbReference type="EMBL" id="JALHLF010000148">
    <property type="protein sequence ID" value="MCJ2184788.1"/>
    <property type="molecule type" value="Genomic_DNA"/>
</dbReference>
<dbReference type="Gene3D" id="3.40.50.1820">
    <property type="entry name" value="alpha/beta hydrolase"/>
    <property type="match status" value="1"/>
</dbReference>
<keyword evidence="1" id="KW-0732">Signal</keyword>
<dbReference type="RefSeq" id="WP_244023950.1">
    <property type="nucleotide sequence ID" value="NZ_JALHLF010000148.1"/>
</dbReference>
<name>A0ABT0BIW2_9SPHN</name>
<feature type="domain" description="Carboxylesterase type B" evidence="2">
    <location>
        <begin position="30"/>
        <end position="74"/>
    </location>
</feature>
<feature type="non-terminal residue" evidence="3">
    <location>
        <position position="74"/>
    </location>
</feature>
<protein>
    <submittedName>
        <fullName evidence="3">Carboxylesterase family protein</fullName>
    </submittedName>
</protein>
<sequence>MPRSLRRPVRRLLAGGALATLLSATSAGAQTVETLSGPVTGATSAGVTSFKGIAYAAPPTGPNRWRAPQPAAPW</sequence>
<reference evidence="3" key="1">
    <citation type="submission" date="2022-03" db="EMBL/GenBank/DDBJ databases">
        <title>Identification of a novel bacterium isolated from mangrove sediments.</title>
        <authorList>
            <person name="Pan X."/>
        </authorList>
    </citation>
    <scope>NUCLEOTIDE SEQUENCE</scope>
    <source>
        <strain evidence="3">B1949</strain>
    </source>
</reference>